<evidence type="ECO:0000256" key="1">
    <source>
        <dbReference type="SAM" id="Phobius"/>
    </source>
</evidence>
<name>M5RZY2_9BACT</name>
<feature type="transmembrane region" description="Helical" evidence="1">
    <location>
        <begin position="50"/>
        <end position="70"/>
    </location>
</feature>
<dbReference type="EMBL" id="ANOG01000294">
    <property type="protein sequence ID" value="EMI20962.1"/>
    <property type="molecule type" value="Genomic_DNA"/>
</dbReference>
<proteinExistence type="predicted"/>
<evidence type="ECO:0000313" key="2">
    <source>
        <dbReference type="EMBL" id="EMI20962.1"/>
    </source>
</evidence>
<accession>M5RZY2</accession>
<protein>
    <submittedName>
        <fullName evidence="2">Uncharacterized protein</fullName>
    </submittedName>
</protein>
<keyword evidence="1" id="KW-0812">Transmembrane</keyword>
<comment type="caution">
    <text evidence="2">The sequence shown here is derived from an EMBL/GenBank/DDBJ whole genome shotgun (WGS) entry which is preliminary data.</text>
</comment>
<dbReference type="AlphaFoldDB" id="M5RZY2"/>
<reference evidence="2 3" key="1">
    <citation type="journal article" date="2013" name="Mar. Genomics">
        <title>Expression of sulfatases in Rhodopirellula baltica and the diversity of sulfatases in the genus Rhodopirellula.</title>
        <authorList>
            <person name="Wegner C.E."/>
            <person name="Richter-Heitmann T."/>
            <person name="Klindworth A."/>
            <person name="Klockow C."/>
            <person name="Richter M."/>
            <person name="Achstetter T."/>
            <person name="Glockner F.O."/>
            <person name="Harder J."/>
        </authorList>
    </citation>
    <scope>NUCLEOTIDE SEQUENCE [LARGE SCALE GENOMIC DNA]</scope>
    <source>
        <strain evidence="2 3">SM1</strain>
    </source>
</reference>
<dbReference type="PATRIC" id="fig|1265738.3.peg.2110"/>
<sequence>MRNPDYPLDEFDVPSDFDESVFDLVASRHAATAKVPTSELVQHDSEFPQVRGQVILCLLFAVAIALRSLFVS</sequence>
<organism evidence="2 3">
    <name type="scientific">Rhodopirellula maiorica SM1</name>
    <dbReference type="NCBI Taxonomy" id="1265738"/>
    <lineage>
        <taxon>Bacteria</taxon>
        <taxon>Pseudomonadati</taxon>
        <taxon>Planctomycetota</taxon>
        <taxon>Planctomycetia</taxon>
        <taxon>Pirellulales</taxon>
        <taxon>Pirellulaceae</taxon>
        <taxon>Novipirellula</taxon>
    </lineage>
</organism>
<keyword evidence="1" id="KW-1133">Transmembrane helix</keyword>
<dbReference type="Proteomes" id="UP000011991">
    <property type="component" value="Unassembled WGS sequence"/>
</dbReference>
<evidence type="ECO:0000313" key="3">
    <source>
        <dbReference type="Proteomes" id="UP000011991"/>
    </source>
</evidence>
<keyword evidence="1" id="KW-0472">Membrane</keyword>
<gene>
    <name evidence="2" type="ORF">RMSM_02103</name>
</gene>
<keyword evidence="3" id="KW-1185">Reference proteome</keyword>